<keyword evidence="1" id="KW-1133">Transmembrane helix</keyword>
<dbReference type="Proteomes" id="UP000774326">
    <property type="component" value="Unassembled WGS sequence"/>
</dbReference>
<keyword evidence="1" id="KW-0812">Transmembrane</keyword>
<dbReference type="OrthoDB" id="3980115at2759"/>
<keyword evidence="1" id="KW-0472">Membrane</keyword>
<evidence type="ECO:0000313" key="2">
    <source>
        <dbReference type="EMBL" id="KAH3680675.1"/>
    </source>
</evidence>
<feature type="transmembrane region" description="Helical" evidence="1">
    <location>
        <begin position="96"/>
        <end position="114"/>
    </location>
</feature>
<evidence type="ECO:0000256" key="1">
    <source>
        <dbReference type="SAM" id="Phobius"/>
    </source>
</evidence>
<accession>A0A9P8TJ89</accession>
<organism evidence="2 3">
    <name type="scientific">Wickerhamomyces pijperi</name>
    <name type="common">Yeast</name>
    <name type="synonym">Pichia pijperi</name>
    <dbReference type="NCBI Taxonomy" id="599730"/>
    <lineage>
        <taxon>Eukaryota</taxon>
        <taxon>Fungi</taxon>
        <taxon>Dikarya</taxon>
        <taxon>Ascomycota</taxon>
        <taxon>Saccharomycotina</taxon>
        <taxon>Saccharomycetes</taxon>
        <taxon>Phaffomycetales</taxon>
        <taxon>Wickerhamomycetaceae</taxon>
        <taxon>Wickerhamomyces</taxon>
    </lineage>
</organism>
<reference evidence="2" key="2">
    <citation type="submission" date="2021-01" db="EMBL/GenBank/DDBJ databases">
        <authorList>
            <person name="Schikora-Tamarit M.A."/>
        </authorList>
    </citation>
    <scope>NUCLEOTIDE SEQUENCE</scope>
    <source>
        <strain evidence="2">CBS2887</strain>
    </source>
</reference>
<gene>
    <name evidence="2" type="ORF">WICPIJ_008170</name>
</gene>
<evidence type="ECO:0000313" key="3">
    <source>
        <dbReference type="Proteomes" id="UP000774326"/>
    </source>
</evidence>
<dbReference type="AlphaFoldDB" id="A0A9P8TJ89"/>
<reference evidence="2" key="1">
    <citation type="journal article" date="2021" name="Open Biol.">
        <title>Shared evolutionary footprints suggest mitochondrial oxidative damage underlies multiple complex I losses in fungi.</title>
        <authorList>
            <person name="Schikora-Tamarit M.A."/>
            <person name="Marcet-Houben M."/>
            <person name="Nosek J."/>
            <person name="Gabaldon T."/>
        </authorList>
    </citation>
    <scope>NUCLEOTIDE SEQUENCE</scope>
    <source>
        <strain evidence="2">CBS2887</strain>
    </source>
</reference>
<dbReference type="EMBL" id="JAEUBG010004690">
    <property type="protein sequence ID" value="KAH3680675.1"/>
    <property type="molecule type" value="Genomic_DNA"/>
</dbReference>
<keyword evidence="3" id="KW-1185">Reference proteome</keyword>
<sequence length="312" mass="36606">MSINRLFSNVARPFVLPRPLITRTGAGISGNTFAITQIWRQSTRRQLNNPHFQPSQIPKSKTITKLNHERLNKAIVDSIHNQVIKDPNEGMGFTNFIFFLSNVIIVSIICYNVFKVYYKGEEVFIPVIISRLDEDQTVNYKEDIVFQNEIRYQLLKKLSKSENIWNQFKLPIFLSGEFKDLKVNLKELNYSIKGYKIRPLTPEDHRNFHELTYFTKTFKVKITRDTKPLKLNNMMEPLNNIPVINPKENSLRDLRLDVLGEVDITDNLNNSGQIVFRGELNNDHSRTWKFTKCHLIRLNDEGKKERIVLWEV</sequence>
<protein>
    <submittedName>
        <fullName evidence="2">Uncharacterized protein</fullName>
    </submittedName>
</protein>
<name>A0A9P8TJ89_WICPI</name>
<proteinExistence type="predicted"/>
<comment type="caution">
    <text evidence="2">The sequence shown here is derived from an EMBL/GenBank/DDBJ whole genome shotgun (WGS) entry which is preliminary data.</text>
</comment>